<proteinExistence type="predicted"/>
<organism evidence="2 3">
    <name type="scientific">Anaerobacillus alkaliphilus</name>
    <dbReference type="NCBI Taxonomy" id="1548597"/>
    <lineage>
        <taxon>Bacteria</taxon>
        <taxon>Bacillati</taxon>
        <taxon>Bacillota</taxon>
        <taxon>Bacilli</taxon>
        <taxon>Bacillales</taxon>
        <taxon>Bacillaceae</taxon>
        <taxon>Anaerobacillus</taxon>
    </lineage>
</organism>
<dbReference type="AlphaFoldDB" id="A0A4Q0VWH4"/>
<feature type="transmembrane region" description="Helical" evidence="1">
    <location>
        <begin position="35"/>
        <end position="55"/>
    </location>
</feature>
<feature type="transmembrane region" description="Helical" evidence="1">
    <location>
        <begin position="9"/>
        <end position="29"/>
    </location>
</feature>
<reference evidence="2 3" key="1">
    <citation type="journal article" date="2019" name="Int. J. Syst. Evol. Microbiol.">
        <title>Anaerobacillus alkaliphilus sp. nov., a novel alkaliphilic and moderately halophilic bacterium.</title>
        <authorList>
            <person name="Borsodi A.K."/>
            <person name="Aszalos J.M."/>
            <person name="Bihari P."/>
            <person name="Nagy I."/>
            <person name="Schumann P."/>
            <person name="Sproer C."/>
            <person name="Kovacs A.L."/>
            <person name="Boka K."/>
            <person name="Dobosy P."/>
            <person name="Ovari M."/>
            <person name="Szili-Kovacs T."/>
            <person name="Toth E."/>
        </authorList>
    </citation>
    <scope>NUCLEOTIDE SEQUENCE [LARGE SCALE GENOMIC DNA]</scope>
    <source>
        <strain evidence="2 3">B16-10</strain>
    </source>
</reference>
<gene>
    <name evidence="2" type="ORF">DS745_01350</name>
</gene>
<sequence length="69" mass="7573">MKNKIAKTLFIIGVLTIIVGGVVGIYLMMTDFTGVMFFISSVVSGIFVIGFSEIIKLLDEINSKLEKTK</sequence>
<keyword evidence="1" id="KW-1133">Transmembrane helix</keyword>
<evidence type="ECO:0000256" key="1">
    <source>
        <dbReference type="SAM" id="Phobius"/>
    </source>
</evidence>
<dbReference type="OrthoDB" id="2623866at2"/>
<keyword evidence="3" id="KW-1185">Reference proteome</keyword>
<keyword evidence="1" id="KW-0812">Transmembrane</keyword>
<name>A0A4Q0VWH4_9BACI</name>
<evidence type="ECO:0000313" key="2">
    <source>
        <dbReference type="EMBL" id="RXJ04063.1"/>
    </source>
</evidence>
<keyword evidence="1" id="KW-0472">Membrane</keyword>
<accession>A0A4Q0VWH4</accession>
<dbReference type="Proteomes" id="UP000290649">
    <property type="component" value="Unassembled WGS sequence"/>
</dbReference>
<dbReference type="EMBL" id="QOUX01000001">
    <property type="protein sequence ID" value="RXJ04063.1"/>
    <property type="molecule type" value="Genomic_DNA"/>
</dbReference>
<dbReference type="RefSeq" id="WP_129076410.1">
    <property type="nucleotide sequence ID" value="NZ_QOUX01000001.1"/>
</dbReference>
<evidence type="ECO:0000313" key="3">
    <source>
        <dbReference type="Proteomes" id="UP000290649"/>
    </source>
</evidence>
<comment type="caution">
    <text evidence="2">The sequence shown here is derived from an EMBL/GenBank/DDBJ whole genome shotgun (WGS) entry which is preliminary data.</text>
</comment>
<protein>
    <submittedName>
        <fullName evidence="2">Uncharacterized protein</fullName>
    </submittedName>
</protein>